<evidence type="ECO:0000256" key="3">
    <source>
        <dbReference type="ARBA" id="ARBA00022946"/>
    </source>
</evidence>
<keyword evidence="2" id="KW-0806">Transcription termination</keyword>
<dbReference type="PANTHER" id="PTHR13068:SF98">
    <property type="entry name" value="TRANSCRIPTION TERMINATION FACTOR MTERF2, CHLOROPLASTIC"/>
    <property type="match status" value="1"/>
</dbReference>
<organism evidence="5 6">
    <name type="scientific">Platanthera guangdongensis</name>
    <dbReference type="NCBI Taxonomy" id="2320717"/>
    <lineage>
        <taxon>Eukaryota</taxon>
        <taxon>Viridiplantae</taxon>
        <taxon>Streptophyta</taxon>
        <taxon>Embryophyta</taxon>
        <taxon>Tracheophyta</taxon>
        <taxon>Spermatophyta</taxon>
        <taxon>Magnoliopsida</taxon>
        <taxon>Liliopsida</taxon>
        <taxon>Asparagales</taxon>
        <taxon>Orchidaceae</taxon>
        <taxon>Orchidoideae</taxon>
        <taxon>Orchideae</taxon>
        <taxon>Orchidinae</taxon>
        <taxon>Platanthera</taxon>
    </lineage>
</organism>
<name>A0ABR2MII3_9ASPA</name>
<proteinExistence type="inferred from homology"/>
<protein>
    <recommendedName>
        <fullName evidence="7">Embryo defective 2219</fullName>
    </recommendedName>
</protein>
<comment type="similarity">
    <text evidence="1">Belongs to the mTERF family.</text>
</comment>
<evidence type="ECO:0000256" key="1">
    <source>
        <dbReference type="ARBA" id="ARBA00007692"/>
    </source>
</evidence>
<sequence>MENTRSPDEQLQLRNTSATQPNDPVNTTPTPVSDDNYYDELYPPTTTRWSDLPRNEIPGFRLRKKRIIHNRSIADLVTKPRTRTQHTYLLYKLSVYDTPYTVILRILAVRKVCDVGRFIVRLQDADKSKPYSAKIVSCLPVFVDQVVIEAADMKVVPEFSHLSFNARAKCFIQRSGVVDLVKWLKHNSLTYPQIGKLICLCSANLEPVRRVAEWLKTIHVKGNYLGYVLVKASCILEHNLEILDGIVDYLEKMGVRKEWMGYVVSRCPKLLTLSMDDIESRVKFYMQMGMDEKDFGTMVYDYPKVLGFFSMEDMNSKVNYLKEFGLATEEVGRVLAYKPQLMGCSIEERWKPLVKYMYYLGLRRDGLKRILMAKPAVFCVDLEKNIAPKVRFLQDIGVRQEDIGSVLARFPSLLTYSLYKKIRPVVIYLLTKAGVTKENIAKVIAFDPQLVGCSIIKKLDVSVKYFLSLGIRLHIIGEMITDFPMLLRYNLDIIRPKYRYLRRIMIRPLQDLIEFPRFFSYSLEGRIIPRHEILVKNRVNFKLRYMLTSSDEEFNRRVFDAVENRRRFESGEMNSDLSAADSHDVVSILAPLKLWQRAVQR</sequence>
<dbReference type="EMBL" id="JBBWWR010000007">
    <property type="protein sequence ID" value="KAK8963840.1"/>
    <property type="molecule type" value="Genomic_DNA"/>
</dbReference>
<feature type="region of interest" description="Disordered" evidence="4">
    <location>
        <begin position="1"/>
        <end position="37"/>
    </location>
</feature>
<reference evidence="5 6" key="1">
    <citation type="journal article" date="2022" name="Nat. Plants">
        <title>Genomes of leafy and leafless Platanthera orchids illuminate the evolution of mycoheterotrophy.</title>
        <authorList>
            <person name="Li M.H."/>
            <person name="Liu K.W."/>
            <person name="Li Z."/>
            <person name="Lu H.C."/>
            <person name="Ye Q.L."/>
            <person name="Zhang D."/>
            <person name="Wang J.Y."/>
            <person name="Li Y.F."/>
            <person name="Zhong Z.M."/>
            <person name="Liu X."/>
            <person name="Yu X."/>
            <person name="Liu D.K."/>
            <person name="Tu X.D."/>
            <person name="Liu B."/>
            <person name="Hao Y."/>
            <person name="Liao X.Y."/>
            <person name="Jiang Y.T."/>
            <person name="Sun W.H."/>
            <person name="Chen J."/>
            <person name="Chen Y.Q."/>
            <person name="Ai Y."/>
            <person name="Zhai J.W."/>
            <person name="Wu S.S."/>
            <person name="Zhou Z."/>
            <person name="Hsiao Y.Y."/>
            <person name="Wu W.L."/>
            <person name="Chen Y.Y."/>
            <person name="Lin Y.F."/>
            <person name="Hsu J.L."/>
            <person name="Li C.Y."/>
            <person name="Wang Z.W."/>
            <person name="Zhao X."/>
            <person name="Zhong W.Y."/>
            <person name="Ma X.K."/>
            <person name="Ma L."/>
            <person name="Huang J."/>
            <person name="Chen G.Z."/>
            <person name="Huang M.Z."/>
            <person name="Huang L."/>
            <person name="Peng D.H."/>
            <person name="Luo Y.B."/>
            <person name="Zou S.Q."/>
            <person name="Chen S.P."/>
            <person name="Lan S."/>
            <person name="Tsai W.C."/>
            <person name="Van de Peer Y."/>
            <person name="Liu Z.J."/>
        </authorList>
    </citation>
    <scope>NUCLEOTIDE SEQUENCE [LARGE SCALE GENOMIC DNA]</scope>
    <source>
        <strain evidence="5">Lor288</strain>
    </source>
</reference>
<dbReference type="InterPro" id="IPR003690">
    <property type="entry name" value="MTERF"/>
</dbReference>
<dbReference type="SMART" id="SM00733">
    <property type="entry name" value="Mterf"/>
    <property type="match status" value="9"/>
</dbReference>
<evidence type="ECO:0000256" key="2">
    <source>
        <dbReference type="ARBA" id="ARBA00022472"/>
    </source>
</evidence>
<comment type="caution">
    <text evidence="5">The sequence shown here is derived from an EMBL/GenBank/DDBJ whole genome shotgun (WGS) entry which is preliminary data.</text>
</comment>
<keyword evidence="2" id="KW-0805">Transcription regulation</keyword>
<evidence type="ECO:0000256" key="4">
    <source>
        <dbReference type="SAM" id="MobiDB-lite"/>
    </source>
</evidence>
<dbReference type="Pfam" id="PF02536">
    <property type="entry name" value="mTERF"/>
    <property type="match status" value="1"/>
</dbReference>
<evidence type="ECO:0000313" key="5">
    <source>
        <dbReference type="EMBL" id="KAK8963840.1"/>
    </source>
</evidence>
<gene>
    <name evidence="5" type="ORF">KSP40_PGU007924</name>
</gene>
<dbReference type="InterPro" id="IPR038538">
    <property type="entry name" value="MTERF_sf"/>
</dbReference>
<dbReference type="Proteomes" id="UP001412067">
    <property type="component" value="Unassembled WGS sequence"/>
</dbReference>
<dbReference type="Gene3D" id="1.25.70.10">
    <property type="entry name" value="Transcription termination factor 3, mitochondrial"/>
    <property type="match status" value="1"/>
</dbReference>
<keyword evidence="6" id="KW-1185">Reference proteome</keyword>
<dbReference type="PANTHER" id="PTHR13068">
    <property type="entry name" value="CGI-12 PROTEIN-RELATED"/>
    <property type="match status" value="1"/>
</dbReference>
<accession>A0ABR2MII3</accession>
<feature type="compositionally biased region" description="Low complexity" evidence="4">
    <location>
        <begin position="19"/>
        <end position="32"/>
    </location>
</feature>
<evidence type="ECO:0008006" key="7">
    <source>
        <dbReference type="Google" id="ProtNLM"/>
    </source>
</evidence>
<keyword evidence="3" id="KW-0809">Transit peptide</keyword>
<evidence type="ECO:0000313" key="6">
    <source>
        <dbReference type="Proteomes" id="UP001412067"/>
    </source>
</evidence>
<keyword evidence="2" id="KW-0804">Transcription</keyword>